<name>A0A382GQ54_9ZZZZ</name>
<evidence type="ECO:0000256" key="2">
    <source>
        <dbReference type="ARBA" id="ARBA00023002"/>
    </source>
</evidence>
<dbReference type="PANTHER" id="PTHR44196:SF1">
    <property type="entry name" value="DEHYDROGENASE_REDUCTASE SDR FAMILY MEMBER 7B"/>
    <property type="match status" value="1"/>
</dbReference>
<reference evidence="3" key="1">
    <citation type="submission" date="2018-05" db="EMBL/GenBank/DDBJ databases">
        <authorList>
            <person name="Lanie J.A."/>
            <person name="Ng W.-L."/>
            <person name="Kazmierczak K.M."/>
            <person name="Andrzejewski T.M."/>
            <person name="Davidsen T.M."/>
            <person name="Wayne K.J."/>
            <person name="Tettelin H."/>
            <person name="Glass J.I."/>
            <person name="Rusch D."/>
            <person name="Podicherti R."/>
            <person name="Tsui H.-C.T."/>
            <person name="Winkler M.E."/>
        </authorList>
    </citation>
    <scope>NUCLEOTIDE SEQUENCE</scope>
</reference>
<protein>
    <recommendedName>
        <fullName evidence="4">Ketoreductase (KR) domain-containing protein</fullName>
    </recommendedName>
</protein>
<gene>
    <name evidence="3" type="ORF">METZ01_LOCUS229973</name>
</gene>
<dbReference type="PANTHER" id="PTHR44196">
    <property type="entry name" value="DEHYDROGENASE/REDUCTASE SDR FAMILY MEMBER 7B"/>
    <property type="match status" value="1"/>
</dbReference>
<dbReference type="InterPro" id="IPR036291">
    <property type="entry name" value="NAD(P)-bd_dom_sf"/>
</dbReference>
<dbReference type="Gene3D" id="3.40.50.720">
    <property type="entry name" value="NAD(P)-binding Rossmann-like Domain"/>
    <property type="match status" value="1"/>
</dbReference>
<dbReference type="SUPFAM" id="SSF51735">
    <property type="entry name" value="NAD(P)-binding Rossmann-fold domains"/>
    <property type="match status" value="1"/>
</dbReference>
<dbReference type="GO" id="GO:0016491">
    <property type="term" value="F:oxidoreductase activity"/>
    <property type="evidence" value="ECO:0007669"/>
    <property type="project" value="UniProtKB-KW"/>
</dbReference>
<dbReference type="GO" id="GO:0016020">
    <property type="term" value="C:membrane"/>
    <property type="evidence" value="ECO:0007669"/>
    <property type="project" value="TreeGrafter"/>
</dbReference>
<comment type="similarity">
    <text evidence="1">Belongs to the short-chain dehydrogenases/reductases (SDR) family.</text>
</comment>
<organism evidence="3">
    <name type="scientific">marine metagenome</name>
    <dbReference type="NCBI Taxonomy" id="408172"/>
    <lineage>
        <taxon>unclassified sequences</taxon>
        <taxon>metagenomes</taxon>
        <taxon>ecological metagenomes</taxon>
    </lineage>
</organism>
<dbReference type="EMBL" id="UINC01056734">
    <property type="protein sequence ID" value="SVB77119.1"/>
    <property type="molecule type" value="Genomic_DNA"/>
</dbReference>
<dbReference type="AlphaFoldDB" id="A0A382GQ54"/>
<accession>A0A382GQ54</accession>
<evidence type="ECO:0008006" key="4">
    <source>
        <dbReference type="Google" id="ProtNLM"/>
    </source>
</evidence>
<proteinExistence type="inferred from homology"/>
<dbReference type="InterPro" id="IPR002347">
    <property type="entry name" value="SDR_fam"/>
</dbReference>
<feature type="non-terminal residue" evidence="3">
    <location>
        <position position="73"/>
    </location>
</feature>
<evidence type="ECO:0000256" key="1">
    <source>
        <dbReference type="ARBA" id="ARBA00006484"/>
    </source>
</evidence>
<keyword evidence="2" id="KW-0560">Oxidoreductase</keyword>
<dbReference type="Pfam" id="PF00106">
    <property type="entry name" value="adh_short"/>
    <property type="match status" value="1"/>
</dbReference>
<sequence>MGTLRGQTAFVTGGGTGIGRAIAIDLAAAGARVVVCGRRTEPLEETIQAVSVAGGVASAVTCDLTDPEAIESC</sequence>
<evidence type="ECO:0000313" key="3">
    <source>
        <dbReference type="EMBL" id="SVB77119.1"/>
    </source>
</evidence>